<dbReference type="Pfam" id="PF07816">
    <property type="entry name" value="DUF1645"/>
    <property type="match status" value="1"/>
</dbReference>
<feature type="compositionally biased region" description="Basic and acidic residues" evidence="1">
    <location>
        <begin position="42"/>
        <end position="56"/>
    </location>
</feature>
<feature type="compositionally biased region" description="Basic and acidic residues" evidence="1">
    <location>
        <begin position="171"/>
        <end position="183"/>
    </location>
</feature>
<feature type="compositionally biased region" description="Basic and acidic residues" evidence="1">
    <location>
        <begin position="198"/>
        <end position="214"/>
    </location>
</feature>
<name>A0AAD1YN28_9LAMI</name>
<dbReference type="PANTHER" id="PTHR33095">
    <property type="entry name" value="OS07G0619500 PROTEIN"/>
    <property type="match status" value="1"/>
</dbReference>
<dbReference type="InterPro" id="IPR012442">
    <property type="entry name" value="DUF1645_plant"/>
</dbReference>
<dbReference type="Proteomes" id="UP000834106">
    <property type="component" value="Chromosome 1"/>
</dbReference>
<evidence type="ECO:0000313" key="3">
    <source>
        <dbReference type="Proteomes" id="UP000834106"/>
    </source>
</evidence>
<keyword evidence="3" id="KW-1185">Reference proteome</keyword>
<organism evidence="2 3">
    <name type="scientific">Fraxinus pennsylvanica</name>
    <dbReference type="NCBI Taxonomy" id="56036"/>
    <lineage>
        <taxon>Eukaryota</taxon>
        <taxon>Viridiplantae</taxon>
        <taxon>Streptophyta</taxon>
        <taxon>Embryophyta</taxon>
        <taxon>Tracheophyta</taxon>
        <taxon>Spermatophyta</taxon>
        <taxon>Magnoliopsida</taxon>
        <taxon>eudicotyledons</taxon>
        <taxon>Gunneridae</taxon>
        <taxon>Pentapetalae</taxon>
        <taxon>asterids</taxon>
        <taxon>lamiids</taxon>
        <taxon>Lamiales</taxon>
        <taxon>Oleaceae</taxon>
        <taxon>Oleeae</taxon>
        <taxon>Fraxinus</taxon>
    </lineage>
</organism>
<evidence type="ECO:0000313" key="2">
    <source>
        <dbReference type="EMBL" id="CAI9753935.1"/>
    </source>
</evidence>
<protein>
    <submittedName>
        <fullName evidence="2">Uncharacterized protein</fullName>
    </submittedName>
</protein>
<proteinExistence type="predicted"/>
<dbReference type="AlphaFoldDB" id="A0AAD1YN28"/>
<gene>
    <name evidence="2" type="ORF">FPE_LOCUS1366</name>
</gene>
<dbReference type="PANTHER" id="PTHR33095:SF127">
    <property type="entry name" value="OS05G0578100 PROTEIN"/>
    <property type="match status" value="1"/>
</dbReference>
<reference evidence="2" key="1">
    <citation type="submission" date="2023-05" db="EMBL/GenBank/DDBJ databases">
        <authorList>
            <person name="Huff M."/>
        </authorList>
    </citation>
    <scope>NUCLEOTIDE SEQUENCE</scope>
</reference>
<accession>A0AAD1YN28</accession>
<evidence type="ECO:0000256" key="1">
    <source>
        <dbReference type="SAM" id="MobiDB-lite"/>
    </source>
</evidence>
<dbReference type="EMBL" id="OU503036">
    <property type="protein sequence ID" value="CAI9753935.1"/>
    <property type="molecule type" value="Genomic_DNA"/>
</dbReference>
<feature type="region of interest" description="Disordered" evidence="1">
    <location>
        <begin position="155"/>
        <end position="214"/>
    </location>
</feature>
<sequence length="214" mass="24196">MQTGQVLSISPSFSSYSNSKLVEIAARVVEEFNEEQSNSEEFYQKTEEEYEADSKNDVDEEFEFSFVTSDSEFSSSISADEIFFNGQIRPFFPIFNKDLWVENSDSSSQAPIRLPLRKLFIQSETTSSSSSEVDDLHEVPTETYCTWRPKSSAAEGRCKKSNSTGSPKRCTFKDLLNRSHSDGDQSTSVIFKSKQTKGKSEKGSRNAGCRWRES</sequence>
<feature type="region of interest" description="Disordered" evidence="1">
    <location>
        <begin position="36"/>
        <end position="56"/>
    </location>
</feature>